<feature type="region of interest" description="Disordered" evidence="1">
    <location>
        <begin position="1"/>
        <end position="44"/>
    </location>
</feature>
<feature type="compositionally biased region" description="Low complexity" evidence="1">
    <location>
        <begin position="117"/>
        <end position="133"/>
    </location>
</feature>
<sequence length="209" mass="20700">MSTISGASTPQPYAQRLPTSPRGPDNDRMAEAISNDVSSGALGSADATALTSALGAIRSSLSSDRTSSTANADGTNPTGSRRDPASMRSRIDSLIADQVSSGALTSDQASELKTLFASHGRSTTASTAAGRAPDGPPPGPPPGGPGAGGPSDDLSSTATGASSGSSIDETLSQFMQQLQASQNSSASYGANGSRSSTASTGAMLLDFRT</sequence>
<accession>A0A8H9C406</accession>
<feature type="compositionally biased region" description="Polar residues" evidence="1">
    <location>
        <begin position="1"/>
        <end position="12"/>
    </location>
</feature>
<feature type="compositionally biased region" description="Polar residues" evidence="1">
    <location>
        <begin position="70"/>
        <end position="79"/>
    </location>
</feature>
<evidence type="ECO:0000256" key="1">
    <source>
        <dbReference type="SAM" id="MobiDB-lite"/>
    </source>
</evidence>
<evidence type="ECO:0000313" key="2">
    <source>
        <dbReference type="EMBL" id="BCM83297.1"/>
    </source>
</evidence>
<feature type="region of interest" description="Disordered" evidence="1">
    <location>
        <begin position="114"/>
        <end position="209"/>
    </location>
</feature>
<dbReference type="KEGG" id="mind:mvi_17580"/>
<feature type="compositionally biased region" description="Low complexity" evidence="1">
    <location>
        <begin position="176"/>
        <end position="187"/>
    </location>
</feature>
<reference evidence="2" key="1">
    <citation type="submission" date="2020-11" db="EMBL/GenBank/DDBJ databases">
        <title>Complete genome sequence of a novel pathogenic Methylobacterium strain isolated from rice in Vietnam.</title>
        <authorList>
            <person name="Lai K."/>
            <person name="Okazaki S."/>
            <person name="Higashi K."/>
            <person name="Mori H."/>
            <person name="Toyoda A."/>
            <person name="Kurokawa K."/>
        </authorList>
    </citation>
    <scope>NUCLEOTIDE SEQUENCE</scope>
    <source>
        <strain evidence="2">VL1</strain>
    </source>
</reference>
<protein>
    <submittedName>
        <fullName evidence="2">Uncharacterized protein</fullName>
    </submittedName>
</protein>
<feature type="region of interest" description="Disordered" evidence="1">
    <location>
        <begin position="58"/>
        <end position="92"/>
    </location>
</feature>
<dbReference type="Proteomes" id="UP000663508">
    <property type="component" value="Chromosome"/>
</dbReference>
<evidence type="ECO:0000313" key="3">
    <source>
        <dbReference type="Proteomes" id="UP000663508"/>
    </source>
</evidence>
<feature type="compositionally biased region" description="Low complexity" evidence="1">
    <location>
        <begin position="58"/>
        <end position="69"/>
    </location>
</feature>
<feature type="compositionally biased region" description="Polar residues" evidence="1">
    <location>
        <begin position="188"/>
        <end position="200"/>
    </location>
</feature>
<gene>
    <name evidence="2" type="ORF">mvi_17580</name>
</gene>
<dbReference type="EMBL" id="AP024145">
    <property type="protein sequence ID" value="BCM83297.1"/>
    <property type="molecule type" value="Genomic_DNA"/>
</dbReference>
<proteinExistence type="predicted"/>
<feature type="compositionally biased region" description="Basic and acidic residues" evidence="1">
    <location>
        <begin position="80"/>
        <end position="91"/>
    </location>
</feature>
<feature type="compositionally biased region" description="Low complexity" evidence="1">
    <location>
        <begin position="155"/>
        <end position="166"/>
    </location>
</feature>
<name>A0A8H9C406_9HYPH</name>
<dbReference type="AlphaFoldDB" id="A0A8H9C406"/>
<organism evidence="2 3">
    <name type="scientific">Methylobacterium indicum</name>
    <dbReference type="NCBI Taxonomy" id="1775910"/>
    <lineage>
        <taxon>Bacteria</taxon>
        <taxon>Pseudomonadati</taxon>
        <taxon>Pseudomonadota</taxon>
        <taxon>Alphaproteobacteria</taxon>
        <taxon>Hyphomicrobiales</taxon>
        <taxon>Methylobacteriaceae</taxon>
        <taxon>Methylobacterium</taxon>
    </lineage>
</organism>
<feature type="compositionally biased region" description="Pro residues" evidence="1">
    <location>
        <begin position="134"/>
        <end position="144"/>
    </location>
</feature>